<feature type="chain" id="PRO_5010220275" description="DUF2845 domain-containing protein" evidence="1">
    <location>
        <begin position="22"/>
        <end position="110"/>
    </location>
</feature>
<keyword evidence="1" id="KW-0732">Signal</keyword>
<accession>A0A1H7VL84</accession>
<dbReference type="InterPro" id="IPR021268">
    <property type="entry name" value="DUF2845"/>
</dbReference>
<keyword evidence="3" id="KW-1185">Reference proteome</keyword>
<dbReference type="Proteomes" id="UP000182719">
    <property type="component" value="Unassembled WGS sequence"/>
</dbReference>
<dbReference type="AlphaFoldDB" id="A0A1H7VL84"/>
<evidence type="ECO:0000313" key="2">
    <source>
        <dbReference type="EMBL" id="SEM09558.1"/>
    </source>
</evidence>
<sequence length="110" mass="12240">MRSLVMALPVALCFLAPPSHAASLRCGTHIVSDGASREEVLARCGEPASKDTRNVAQETKTRTGKDESTKEVVYKTYEDWTYNFGTNRLMQVVTFEDGKLVQVQSTRHGY</sequence>
<protein>
    <recommendedName>
        <fullName evidence="4">DUF2845 domain-containing protein</fullName>
    </recommendedName>
</protein>
<gene>
    <name evidence="2" type="ORF">SAMN05444354_111141</name>
</gene>
<name>A0A1H7VL84_STIAU</name>
<evidence type="ECO:0000313" key="3">
    <source>
        <dbReference type="Proteomes" id="UP000182719"/>
    </source>
</evidence>
<feature type="signal peptide" evidence="1">
    <location>
        <begin position="1"/>
        <end position="21"/>
    </location>
</feature>
<reference evidence="3" key="1">
    <citation type="submission" date="2016-10" db="EMBL/GenBank/DDBJ databases">
        <authorList>
            <person name="Varghese N."/>
            <person name="Submissions S."/>
        </authorList>
    </citation>
    <scope>NUCLEOTIDE SEQUENCE [LARGE SCALE GENOMIC DNA]</scope>
    <source>
        <strain evidence="3">DSM 17044</strain>
    </source>
</reference>
<proteinExistence type="predicted"/>
<evidence type="ECO:0008006" key="4">
    <source>
        <dbReference type="Google" id="ProtNLM"/>
    </source>
</evidence>
<dbReference type="EMBL" id="FOAP01000011">
    <property type="protein sequence ID" value="SEM09558.1"/>
    <property type="molecule type" value="Genomic_DNA"/>
</dbReference>
<evidence type="ECO:0000256" key="1">
    <source>
        <dbReference type="SAM" id="SignalP"/>
    </source>
</evidence>
<organism evidence="2 3">
    <name type="scientific">Stigmatella aurantiaca</name>
    <dbReference type="NCBI Taxonomy" id="41"/>
    <lineage>
        <taxon>Bacteria</taxon>
        <taxon>Pseudomonadati</taxon>
        <taxon>Myxococcota</taxon>
        <taxon>Myxococcia</taxon>
        <taxon>Myxococcales</taxon>
        <taxon>Cystobacterineae</taxon>
        <taxon>Archangiaceae</taxon>
        <taxon>Stigmatella</taxon>
    </lineage>
</organism>
<dbReference type="RefSeq" id="WP_075008404.1">
    <property type="nucleotide sequence ID" value="NZ_FOAP01000011.1"/>
</dbReference>
<dbReference type="OrthoDB" id="5522210at2"/>
<dbReference type="Pfam" id="PF11006">
    <property type="entry name" value="DUF2845"/>
    <property type="match status" value="1"/>
</dbReference>